<dbReference type="EMBL" id="CVRI01000074">
    <property type="protein sequence ID" value="CRL08223.1"/>
    <property type="molecule type" value="Genomic_DNA"/>
</dbReference>
<feature type="transmembrane region" description="Helical" evidence="7">
    <location>
        <begin position="261"/>
        <end position="284"/>
    </location>
</feature>
<dbReference type="AlphaFoldDB" id="A0A1J1J762"/>
<organism evidence="9 10">
    <name type="scientific">Clunio marinus</name>
    <dbReference type="NCBI Taxonomy" id="568069"/>
    <lineage>
        <taxon>Eukaryota</taxon>
        <taxon>Metazoa</taxon>
        <taxon>Ecdysozoa</taxon>
        <taxon>Arthropoda</taxon>
        <taxon>Hexapoda</taxon>
        <taxon>Insecta</taxon>
        <taxon>Pterygota</taxon>
        <taxon>Neoptera</taxon>
        <taxon>Endopterygota</taxon>
        <taxon>Diptera</taxon>
        <taxon>Nematocera</taxon>
        <taxon>Chironomoidea</taxon>
        <taxon>Chironomidae</taxon>
        <taxon>Clunio</taxon>
    </lineage>
</organism>
<reference evidence="9 10" key="1">
    <citation type="submission" date="2015-04" db="EMBL/GenBank/DDBJ databases">
        <authorList>
            <person name="Syromyatnikov M.Y."/>
            <person name="Popov V.N."/>
        </authorList>
    </citation>
    <scope>NUCLEOTIDE SEQUENCE [LARGE SCALE GENOMIC DNA]</scope>
</reference>
<feature type="transmembrane region" description="Helical" evidence="7">
    <location>
        <begin position="388"/>
        <end position="413"/>
    </location>
</feature>
<feature type="transmembrane region" description="Helical" evidence="7">
    <location>
        <begin position="296"/>
        <end position="315"/>
    </location>
</feature>
<protein>
    <submittedName>
        <fullName evidence="9">CLUMA_CG020912, isoform A</fullName>
    </submittedName>
</protein>
<accession>A0A1J1J762</accession>
<dbReference type="GO" id="GO:0004930">
    <property type="term" value="F:G protein-coupled receptor activity"/>
    <property type="evidence" value="ECO:0007669"/>
    <property type="project" value="InterPro"/>
</dbReference>
<feature type="compositionally biased region" description="Low complexity" evidence="6">
    <location>
        <begin position="106"/>
        <end position="115"/>
    </location>
</feature>
<keyword evidence="2 7" id="KW-0812">Transmembrane</keyword>
<dbReference type="InterPro" id="IPR050726">
    <property type="entry name" value="mGluR"/>
</dbReference>
<dbReference type="PROSITE" id="PS50259">
    <property type="entry name" value="G_PROTEIN_RECEP_F3_4"/>
    <property type="match status" value="1"/>
</dbReference>
<keyword evidence="5" id="KW-0325">Glycoprotein</keyword>
<feature type="transmembrane region" description="Helical" evidence="7">
    <location>
        <begin position="227"/>
        <end position="249"/>
    </location>
</feature>
<feature type="compositionally biased region" description="Basic and acidic residues" evidence="6">
    <location>
        <begin position="89"/>
        <end position="98"/>
    </location>
</feature>
<sequence>METQFETRKYLCFLIFAYMILWNTVISHDEAMSSSPKFGDRIGKLKRIYQFNNTGSAKTPTTATSLIKQKFDVQNEIHRSDNYLETDEEGTKRIKENSIDTENFPSGSKSSNVQINSSSSSLVQARLEMLTDFFDIPPSPMPSVFSTPSRPMSISKTGVVLATKNYINPTTNTTYKGQLLLNETGLRQQAWVIPIIVLACMSMFLMAAFEVFVLVKTRRTSPNRRHLFLGQMLLLGLFSCTGLSALLTARPSTLSCATIRFGTGVSFAIVFSSLLVKCIFLISLNGGIYLPAPYQALLLLFAVLIQLTVGIQWLITASPGITIIKEVTQQNRLIFTSDNFNAVKDGWQLCRTSFTDMRISLLYIDFLIIVVAILAIKSRGIRDNYREATFIGLAISLVIPIWLGWTLVGFAVHERHKDACLAFGLLATPSIIFLVMFMPKGRQLAAMGREDIYNEDRDERYSTSSRTGSGYSPSFFHFKPIKYGMMNGKGGNSIETNNKHQQAVSSLGGDYALAAPMSFYTPTHTTSPMYYYTQHKFPPPQYAGLFVEDDTNAYTTLEQTMSSNPNVYFQRPHVHPGMIY</sequence>
<evidence type="ECO:0000256" key="5">
    <source>
        <dbReference type="ARBA" id="ARBA00023180"/>
    </source>
</evidence>
<feature type="domain" description="G-protein coupled receptors family 3 profile" evidence="8">
    <location>
        <begin position="229"/>
        <end position="460"/>
    </location>
</feature>
<evidence type="ECO:0000256" key="2">
    <source>
        <dbReference type="ARBA" id="ARBA00022692"/>
    </source>
</evidence>
<evidence type="ECO:0000259" key="8">
    <source>
        <dbReference type="PROSITE" id="PS50259"/>
    </source>
</evidence>
<dbReference type="InterPro" id="IPR017978">
    <property type="entry name" value="GPCR_3_C"/>
</dbReference>
<evidence type="ECO:0000256" key="7">
    <source>
        <dbReference type="SAM" id="Phobius"/>
    </source>
</evidence>
<keyword evidence="10" id="KW-1185">Reference proteome</keyword>
<dbReference type="PANTHER" id="PTHR24060">
    <property type="entry name" value="METABOTROPIC GLUTAMATE RECEPTOR"/>
    <property type="match status" value="1"/>
</dbReference>
<evidence type="ECO:0000313" key="9">
    <source>
        <dbReference type="EMBL" id="CRL08223.1"/>
    </source>
</evidence>
<proteinExistence type="predicted"/>
<evidence type="ECO:0000256" key="3">
    <source>
        <dbReference type="ARBA" id="ARBA00022989"/>
    </source>
</evidence>
<comment type="subcellular location">
    <subcellularLocation>
        <location evidence="1">Membrane</location>
        <topology evidence="1">Multi-pass membrane protein</topology>
    </subcellularLocation>
</comment>
<dbReference type="STRING" id="568069.A0A1J1J762"/>
<evidence type="ECO:0000313" key="10">
    <source>
        <dbReference type="Proteomes" id="UP000183832"/>
    </source>
</evidence>
<dbReference type="GO" id="GO:0016020">
    <property type="term" value="C:membrane"/>
    <property type="evidence" value="ECO:0007669"/>
    <property type="project" value="UniProtKB-SubCell"/>
</dbReference>
<dbReference type="Pfam" id="PF00003">
    <property type="entry name" value="7tm_3"/>
    <property type="match status" value="1"/>
</dbReference>
<evidence type="ECO:0000256" key="6">
    <source>
        <dbReference type="SAM" id="MobiDB-lite"/>
    </source>
</evidence>
<feature type="transmembrane region" description="Helical" evidence="7">
    <location>
        <begin position="191"/>
        <end position="215"/>
    </location>
</feature>
<keyword evidence="3 7" id="KW-1133">Transmembrane helix</keyword>
<feature type="transmembrane region" description="Helical" evidence="7">
    <location>
        <begin position="357"/>
        <end position="376"/>
    </location>
</feature>
<keyword evidence="4 7" id="KW-0472">Membrane</keyword>
<dbReference type="OrthoDB" id="9880600at2759"/>
<evidence type="ECO:0000256" key="1">
    <source>
        <dbReference type="ARBA" id="ARBA00004141"/>
    </source>
</evidence>
<feature type="region of interest" description="Disordered" evidence="6">
    <location>
        <begin position="79"/>
        <end position="115"/>
    </location>
</feature>
<feature type="transmembrane region" description="Helical" evidence="7">
    <location>
        <begin position="419"/>
        <end position="439"/>
    </location>
</feature>
<dbReference type="Proteomes" id="UP000183832">
    <property type="component" value="Unassembled WGS sequence"/>
</dbReference>
<name>A0A1J1J762_9DIPT</name>
<dbReference type="CDD" id="cd13953">
    <property type="entry name" value="7tm_classC_mGluR-like"/>
    <property type="match status" value="1"/>
</dbReference>
<gene>
    <name evidence="9" type="ORF">CLUMA_CG020912</name>
</gene>
<evidence type="ECO:0000256" key="4">
    <source>
        <dbReference type="ARBA" id="ARBA00023136"/>
    </source>
</evidence>